<dbReference type="CDD" id="cd00400">
    <property type="entry name" value="Voltage_gated_ClC"/>
    <property type="match status" value="1"/>
</dbReference>
<accession>A0A1I2HQ78</accession>
<feature type="domain" description="CBS" evidence="12">
    <location>
        <begin position="515"/>
        <end position="574"/>
    </location>
</feature>
<dbReference type="InterPro" id="IPR050368">
    <property type="entry name" value="ClC-type_chloride_channel"/>
</dbReference>
<dbReference type="InterPro" id="IPR014743">
    <property type="entry name" value="Cl-channel_core"/>
</dbReference>
<keyword evidence="4 11" id="KW-1133">Transmembrane helix</keyword>
<feature type="transmembrane region" description="Helical" evidence="11">
    <location>
        <begin position="61"/>
        <end position="80"/>
    </location>
</feature>
<feature type="transmembrane region" description="Helical" evidence="11">
    <location>
        <begin position="159"/>
        <end position="183"/>
    </location>
</feature>
<sequence length="588" mass="61689">MPRRFRPLSTRVVWIGALAMLLGAAVAVVARALTALIGLVTNLAFYGRWSFEFSSPAGNHLGLWVIAIPVIGGLIVGLMARFGSRAIRGHGIPEAMEQVLLNESRIPPRITWLKPVSSAIAIGTGGPFGAEGPIIATGGALGSLVGQLLHVTAEERKTLLAAGAAAGMAAVFNAPVSAVLLALELLLFERRARSLIPVALGAAVGTGVRFALEGSAAMFAMPALAAPDLPALLAYLVLGLIIGALSVGITRLVYAIEDGFEKLPIHWMWWPALGAVVTGIVGYFLPATLGVGYTNISAVLGGQLGLGAMLALCLLKLVSWSISLGSGTSGGTLAPLFTIGGALGGVFGTLAVLYLPWLHVDPRMAALVCMAAIFAGASRAFLTSVVFAFETTQEPRGLLPLLIGCAAAYLISGLLMRNTIMTEKIARRGVRVPSDYAADYLDRILVRDACAREVVTLPAGQTLEATRAWLEVGGAIAQHQGFPVVDAQGALRGVVTRRDLLDRQIAGDRTVGELVKRPALAVREDHSLREAADHMVEANVGRLIVLGADGGHRMVGIITRGDLLAAHARRLRETHLASQTLRRRPATP</sequence>
<dbReference type="GO" id="GO:0034707">
    <property type="term" value="C:chloride channel complex"/>
    <property type="evidence" value="ECO:0007669"/>
    <property type="project" value="UniProtKB-KW"/>
</dbReference>
<keyword evidence="8" id="KW-0868">Chloride</keyword>
<protein>
    <submittedName>
        <fullName evidence="13">H+/Cl-antiporter ClcA</fullName>
    </submittedName>
</protein>
<dbReference type="Gene3D" id="1.10.3080.10">
    <property type="entry name" value="Clc chloride channel"/>
    <property type="match status" value="1"/>
</dbReference>
<evidence type="ECO:0000256" key="8">
    <source>
        <dbReference type="ARBA" id="ARBA00023214"/>
    </source>
</evidence>
<dbReference type="CDD" id="cd02205">
    <property type="entry name" value="CBS_pair_SF"/>
    <property type="match status" value="1"/>
</dbReference>
<dbReference type="SMART" id="SM00116">
    <property type="entry name" value="CBS"/>
    <property type="match status" value="2"/>
</dbReference>
<dbReference type="Proteomes" id="UP000199477">
    <property type="component" value="Unassembled WGS sequence"/>
</dbReference>
<dbReference type="InterPro" id="IPR046342">
    <property type="entry name" value="CBS_dom_sf"/>
</dbReference>
<dbReference type="PROSITE" id="PS51371">
    <property type="entry name" value="CBS"/>
    <property type="match status" value="2"/>
</dbReference>
<feature type="transmembrane region" description="Helical" evidence="11">
    <location>
        <begin position="12"/>
        <end position="41"/>
    </location>
</feature>
<dbReference type="SUPFAM" id="SSF54631">
    <property type="entry name" value="CBS-domain pair"/>
    <property type="match status" value="1"/>
</dbReference>
<feature type="transmembrane region" description="Helical" evidence="11">
    <location>
        <begin position="232"/>
        <end position="256"/>
    </location>
</feature>
<dbReference type="GO" id="GO:0005254">
    <property type="term" value="F:chloride channel activity"/>
    <property type="evidence" value="ECO:0007669"/>
    <property type="project" value="UniProtKB-KW"/>
</dbReference>
<dbReference type="Pfam" id="PF00654">
    <property type="entry name" value="Voltage_CLC"/>
    <property type="match status" value="1"/>
</dbReference>
<feature type="transmembrane region" description="Helical" evidence="11">
    <location>
        <begin position="401"/>
        <end position="420"/>
    </location>
</feature>
<name>A0A1I2HQ78_9GAMM</name>
<dbReference type="Pfam" id="PF00571">
    <property type="entry name" value="CBS"/>
    <property type="match status" value="2"/>
</dbReference>
<evidence type="ECO:0000259" key="12">
    <source>
        <dbReference type="PROSITE" id="PS51371"/>
    </source>
</evidence>
<proteinExistence type="predicted"/>
<dbReference type="InterPro" id="IPR001807">
    <property type="entry name" value="ClC"/>
</dbReference>
<dbReference type="SUPFAM" id="SSF81340">
    <property type="entry name" value="Clc chloride channel"/>
    <property type="match status" value="1"/>
</dbReference>
<dbReference type="PANTHER" id="PTHR43427:SF6">
    <property type="entry name" value="CHLORIDE CHANNEL PROTEIN CLC-E"/>
    <property type="match status" value="1"/>
</dbReference>
<keyword evidence="10" id="KW-0129">CBS domain</keyword>
<evidence type="ECO:0000256" key="1">
    <source>
        <dbReference type="ARBA" id="ARBA00004141"/>
    </source>
</evidence>
<evidence type="ECO:0000256" key="3">
    <source>
        <dbReference type="ARBA" id="ARBA00022692"/>
    </source>
</evidence>
<feature type="transmembrane region" description="Helical" evidence="11">
    <location>
        <begin position="367"/>
        <end position="389"/>
    </location>
</feature>
<gene>
    <name evidence="13" type="ORF">SAMN02799615_03086</name>
</gene>
<keyword evidence="14" id="KW-1185">Reference proteome</keyword>
<keyword evidence="3 11" id="KW-0812">Transmembrane</keyword>
<evidence type="ECO:0000256" key="2">
    <source>
        <dbReference type="ARBA" id="ARBA00022448"/>
    </source>
</evidence>
<evidence type="ECO:0000256" key="4">
    <source>
        <dbReference type="ARBA" id="ARBA00022989"/>
    </source>
</evidence>
<feature type="transmembrane region" description="Helical" evidence="11">
    <location>
        <begin position="195"/>
        <end position="212"/>
    </location>
</feature>
<evidence type="ECO:0000256" key="7">
    <source>
        <dbReference type="ARBA" id="ARBA00023173"/>
    </source>
</evidence>
<reference evidence="14" key="1">
    <citation type="submission" date="2016-10" db="EMBL/GenBank/DDBJ databases">
        <authorList>
            <person name="Varghese N."/>
            <person name="Submissions S."/>
        </authorList>
    </citation>
    <scope>NUCLEOTIDE SEQUENCE [LARGE SCALE GENOMIC DNA]</scope>
    <source>
        <strain evidence="14">UNC178MFTsu3.1</strain>
    </source>
</reference>
<evidence type="ECO:0000256" key="9">
    <source>
        <dbReference type="ARBA" id="ARBA00023303"/>
    </source>
</evidence>
<evidence type="ECO:0000256" key="11">
    <source>
        <dbReference type="SAM" id="Phobius"/>
    </source>
</evidence>
<organism evidence="13 14">
    <name type="scientific">Dyella marensis</name>
    <dbReference type="NCBI Taxonomy" id="500610"/>
    <lineage>
        <taxon>Bacteria</taxon>
        <taxon>Pseudomonadati</taxon>
        <taxon>Pseudomonadota</taxon>
        <taxon>Gammaproteobacteria</taxon>
        <taxon>Lysobacterales</taxon>
        <taxon>Rhodanobacteraceae</taxon>
        <taxon>Dyella</taxon>
    </lineage>
</organism>
<keyword evidence="5" id="KW-0406">Ion transport</keyword>
<feature type="transmembrane region" description="Helical" evidence="11">
    <location>
        <begin position="268"/>
        <end position="286"/>
    </location>
</feature>
<evidence type="ECO:0000256" key="6">
    <source>
        <dbReference type="ARBA" id="ARBA00023136"/>
    </source>
</evidence>
<evidence type="ECO:0000313" key="13">
    <source>
        <dbReference type="EMBL" id="SFF31708.1"/>
    </source>
</evidence>
<dbReference type="EMBL" id="FONH01000013">
    <property type="protein sequence ID" value="SFF31708.1"/>
    <property type="molecule type" value="Genomic_DNA"/>
</dbReference>
<feature type="transmembrane region" description="Helical" evidence="11">
    <location>
        <begin position="334"/>
        <end position="355"/>
    </location>
</feature>
<keyword evidence="2" id="KW-0813">Transport</keyword>
<dbReference type="Gene3D" id="3.10.580.10">
    <property type="entry name" value="CBS-domain"/>
    <property type="match status" value="1"/>
</dbReference>
<dbReference type="InterPro" id="IPR000644">
    <property type="entry name" value="CBS_dom"/>
</dbReference>
<dbReference type="AlphaFoldDB" id="A0A1I2HQ78"/>
<feature type="transmembrane region" description="Helical" evidence="11">
    <location>
        <begin position="298"/>
        <end position="322"/>
    </location>
</feature>
<keyword evidence="9" id="KW-0407">Ion channel</keyword>
<comment type="subcellular location">
    <subcellularLocation>
        <location evidence="1">Membrane</location>
        <topology evidence="1">Multi-pass membrane protein</topology>
    </subcellularLocation>
</comment>
<keyword evidence="7" id="KW-0869">Chloride channel</keyword>
<dbReference type="PRINTS" id="PR00762">
    <property type="entry name" value="CLCHANNEL"/>
</dbReference>
<dbReference type="STRING" id="500610.SAMN02799615_03086"/>
<evidence type="ECO:0000256" key="10">
    <source>
        <dbReference type="PROSITE-ProRule" id="PRU00703"/>
    </source>
</evidence>
<keyword evidence="6 11" id="KW-0472">Membrane</keyword>
<evidence type="ECO:0000256" key="5">
    <source>
        <dbReference type="ARBA" id="ARBA00023065"/>
    </source>
</evidence>
<dbReference type="PANTHER" id="PTHR43427">
    <property type="entry name" value="CHLORIDE CHANNEL PROTEIN CLC-E"/>
    <property type="match status" value="1"/>
</dbReference>
<feature type="domain" description="CBS" evidence="12">
    <location>
        <begin position="450"/>
        <end position="511"/>
    </location>
</feature>
<dbReference type="RefSeq" id="WP_035323175.1">
    <property type="nucleotide sequence ID" value="NZ_FONH01000013.1"/>
</dbReference>
<evidence type="ECO:0000313" key="14">
    <source>
        <dbReference type="Proteomes" id="UP000199477"/>
    </source>
</evidence>